<keyword evidence="2" id="KW-0732">Signal</keyword>
<name>A0A3N4IMC9_ASCIM</name>
<protein>
    <recommendedName>
        <fullName evidence="5">Lytic polysaccharide monooxygenase</fullName>
    </recommendedName>
</protein>
<feature type="chain" id="PRO_5018210599" description="Lytic polysaccharide monooxygenase" evidence="2">
    <location>
        <begin position="20"/>
        <end position="392"/>
    </location>
</feature>
<sequence>MKFTISLAAVAALLPAALAHVSMDFPKPFQGGADNVEPLQPSGSNFPCMAPNYDLESQLTIAPGESGQIVLSRNGGAPHGGGSCQISLTYDMAPTAGSRFTVIKSFQGACPVRAEGNEIQGPYTLPYTIPADAPSGKAVLAWSWFNKVGNREMYMRCSPITISGSNSDVSTFSKRPEILKANIGNGCITPAGKDINFPAPGDDVVGQGNASPEGNCGASGSAPIVVQPQPERPAAPSPILAPGNGNGGPVVKLPVAPKPSNPVESPVESPVEAPAPVETETPIQAPVETPVEEAPVRDEEPVVAKPISPPAVVAPETPVTAPTTPPTPDAIPCDEPGAIVCLGKNNFALCNHGFLVNMGKTAMGTECNAGTISARAYPIRLTGHHRRRHGKF</sequence>
<dbReference type="AlphaFoldDB" id="A0A3N4IMC9"/>
<evidence type="ECO:0000256" key="2">
    <source>
        <dbReference type="SAM" id="SignalP"/>
    </source>
</evidence>
<reference evidence="3 4" key="1">
    <citation type="journal article" date="2018" name="Nat. Ecol. Evol.">
        <title>Pezizomycetes genomes reveal the molecular basis of ectomycorrhizal truffle lifestyle.</title>
        <authorList>
            <person name="Murat C."/>
            <person name="Payen T."/>
            <person name="Noel B."/>
            <person name="Kuo A."/>
            <person name="Morin E."/>
            <person name="Chen J."/>
            <person name="Kohler A."/>
            <person name="Krizsan K."/>
            <person name="Balestrini R."/>
            <person name="Da Silva C."/>
            <person name="Montanini B."/>
            <person name="Hainaut M."/>
            <person name="Levati E."/>
            <person name="Barry K.W."/>
            <person name="Belfiori B."/>
            <person name="Cichocki N."/>
            <person name="Clum A."/>
            <person name="Dockter R.B."/>
            <person name="Fauchery L."/>
            <person name="Guy J."/>
            <person name="Iotti M."/>
            <person name="Le Tacon F."/>
            <person name="Lindquist E.A."/>
            <person name="Lipzen A."/>
            <person name="Malagnac F."/>
            <person name="Mello A."/>
            <person name="Molinier V."/>
            <person name="Miyauchi S."/>
            <person name="Poulain J."/>
            <person name="Riccioni C."/>
            <person name="Rubini A."/>
            <person name="Sitrit Y."/>
            <person name="Splivallo R."/>
            <person name="Traeger S."/>
            <person name="Wang M."/>
            <person name="Zifcakova L."/>
            <person name="Wipf D."/>
            <person name="Zambonelli A."/>
            <person name="Paolocci F."/>
            <person name="Nowrousian M."/>
            <person name="Ottonello S."/>
            <person name="Baldrian P."/>
            <person name="Spatafora J.W."/>
            <person name="Henrissat B."/>
            <person name="Nagy L.G."/>
            <person name="Aury J.M."/>
            <person name="Wincker P."/>
            <person name="Grigoriev I.V."/>
            <person name="Bonfante P."/>
            <person name="Martin F.M."/>
        </authorList>
    </citation>
    <scope>NUCLEOTIDE SEQUENCE [LARGE SCALE GENOMIC DNA]</scope>
    <source>
        <strain evidence="3 4">RN42</strain>
    </source>
</reference>
<evidence type="ECO:0000313" key="3">
    <source>
        <dbReference type="EMBL" id="RPA87283.1"/>
    </source>
</evidence>
<feature type="region of interest" description="Disordered" evidence="1">
    <location>
        <begin position="256"/>
        <end position="279"/>
    </location>
</feature>
<accession>A0A3N4IMC9</accession>
<keyword evidence="4" id="KW-1185">Reference proteome</keyword>
<evidence type="ECO:0000256" key="1">
    <source>
        <dbReference type="SAM" id="MobiDB-lite"/>
    </source>
</evidence>
<dbReference type="EMBL" id="ML119647">
    <property type="protein sequence ID" value="RPA87283.1"/>
    <property type="molecule type" value="Genomic_DNA"/>
</dbReference>
<dbReference type="Gene3D" id="2.70.50.70">
    <property type="match status" value="1"/>
</dbReference>
<feature type="signal peptide" evidence="2">
    <location>
        <begin position="1"/>
        <end position="19"/>
    </location>
</feature>
<gene>
    <name evidence="3" type="ORF">BJ508DRAFT_410791</name>
</gene>
<dbReference type="PANTHER" id="PTHR36182:SF1">
    <property type="entry name" value="PROTEIN, PUTATIVE (AFU_ORTHOLOGUE AFUA_6G10930)-RELATED"/>
    <property type="match status" value="1"/>
</dbReference>
<evidence type="ECO:0008006" key="5">
    <source>
        <dbReference type="Google" id="ProtNLM"/>
    </source>
</evidence>
<dbReference type="Proteomes" id="UP000275078">
    <property type="component" value="Unassembled WGS sequence"/>
</dbReference>
<dbReference type="PANTHER" id="PTHR36182">
    <property type="entry name" value="PROTEIN, PUTATIVE (AFU_ORTHOLOGUE AFUA_6G10930)-RELATED"/>
    <property type="match status" value="1"/>
</dbReference>
<organism evidence="3 4">
    <name type="scientific">Ascobolus immersus RN42</name>
    <dbReference type="NCBI Taxonomy" id="1160509"/>
    <lineage>
        <taxon>Eukaryota</taxon>
        <taxon>Fungi</taxon>
        <taxon>Dikarya</taxon>
        <taxon>Ascomycota</taxon>
        <taxon>Pezizomycotina</taxon>
        <taxon>Pezizomycetes</taxon>
        <taxon>Pezizales</taxon>
        <taxon>Ascobolaceae</taxon>
        <taxon>Ascobolus</taxon>
    </lineage>
</organism>
<evidence type="ECO:0000313" key="4">
    <source>
        <dbReference type="Proteomes" id="UP000275078"/>
    </source>
</evidence>
<dbReference type="OrthoDB" id="2342176at2759"/>
<feature type="compositionally biased region" description="Low complexity" evidence="1">
    <location>
        <begin position="262"/>
        <end position="279"/>
    </location>
</feature>
<dbReference type="STRING" id="1160509.A0A3N4IMC9"/>
<proteinExistence type="predicted"/>